<evidence type="ECO:0000256" key="2">
    <source>
        <dbReference type="ARBA" id="ARBA00023002"/>
    </source>
</evidence>
<dbReference type="InterPro" id="IPR036188">
    <property type="entry name" value="FAD/NAD-bd_sf"/>
</dbReference>
<evidence type="ECO:0000259" key="4">
    <source>
        <dbReference type="Pfam" id="PF01593"/>
    </source>
</evidence>
<feature type="region of interest" description="Disordered" evidence="3">
    <location>
        <begin position="94"/>
        <end position="118"/>
    </location>
</feature>
<dbReference type="Gene3D" id="3.50.50.60">
    <property type="entry name" value="FAD/NAD(P)-binding domain"/>
    <property type="match status" value="2"/>
</dbReference>
<dbReference type="PANTHER" id="PTHR10742:SF386">
    <property type="entry name" value="LYSINE-SPECIFIC HISTONE DEMETHYLASE 1A"/>
    <property type="match status" value="1"/>
</dbReference>
<sequence length="426" mass="44035">MAAHVGSQRIAADYDVLILGGGCAGLACYEALRAQDLRCAIVESKAFLGGRVRGFAGAEHHDAGAAWVHGASPANPQLALAAAAGVAVSETFPANPWRARPRPSPRATRRRGFAGGDDHGGAAGAAAFVARAHGTMMELWMGASARELQLREFEAQADEDALCGDFPAPRPAAGGMRGVLAPLVAAVPDSAKLLGRRCVAVRTGAAGVRVETLGGDAYACQRCVVALPLGVLGSLPDLRPAPAGGEARAIARLGVGAYAKVLLRFERRWWRDGDGDVAPVPRARGRRRPSSSASTTARTTARSRRPSRATRRARATPRATAAASRACSRRSSGPRAAPPPVVAAHTTDWTNDPDARGAYSFWPAGAGDADVDDLAAPVDGRLFFAGEATSVEYQGSMAGALLSGARAAAEVLDAARGGRAPEHLRI</sequence>
<dbReference type="Pfam" id="PF13450">
    <property type="entry name" value="NAD_binding_8"/>
    <property type="match status" value="1"/>
</dbReference>
<evidence type="ECO:0000256" key="3">
    <source>
        <dbReference type="SAM" id="MobiDB-lite"/>
    </source>
</evidence>
<accession>A0ABR1GG91</accession>
<feature type="compositionally biased region" description="Basic residues" evidence="3">
    <location>
        <begin position="99"/>
        <end position="112"/>
    </location>
</feature>
<evidence type="ECO:0000313" key="5">
    <source>
        <dbReference type="EMBL" id="KAK7254832.1"/>
    </source>
</evidence>
<evidence type="ECO:0000256" key="1">
    <source>
        <dbReference type="ARBA" id="ARBA00005995"/>
    </source>
</evidence>
<reference evidence="5 6" key="1">
    <citation type="submission" date="2024-03" db="EMBL/GenBank/DDBJ databases">
        <title>Aureococcus anophagefferens CCMP1851 and Kratosvirus quantuckense: Draft genome of a second virus-susceptible host strain in the model system.</title>
        <authorList>
            <person name="Chase E."/>
            <person name="Truchon A.R."/>
            <person name="Schepens W."/>
            <person name="Wilhelm S.W."/>
        </authorList>
    </citation>
    <scope>NUCLEOTIDE SEQUENCE [LARGE SCALE GENOMIC DNA]</scope>
    <source>
        <strain evidence="5 6">CCMP1851</strain>
    </source>
</reference>
<dbReference type="EMBL" id="JBBJCI010000015">
    <property type="protein sequence ID" value="KAK7254832.1"/>
    <property type="molecule type" value="Genomic_DNA"/>
</dbReference>
<dbReference type="Pfam" id="PF01593">
    <property type="entry name" value="Amino_oxidase"/>
    <property type="match status" value="1"/>
</dbReference>
<dbReference type="PANTHER" id="PTHR10742">
    <property type="entry name" value="FLAVIN MONOAMINE OXIDASE"/>
    <property type="match status" value="1"/>
</dbReference>
<keyword evidence="6" id="KW-1185">Reference proteome</keyword>
<evidence type="ECO:0000313" key="6">
    <source>
        <dbReference type="Proteomes" id="UP001363151"/>
    </source>
</evidence>
<gene>
    <name evidence="5" type="ORF">SO694_00134071</name>
</gene>
<feature type="compositionally biased region" description="Low complexity" evidence="3">
    <location>
        <begin position="316"/>
        <end position="335"/>
    </location>
</feature>
<dbReference type="SUPFAM" id="SSF51905">
    <property type="entry name" value="FAD/NAD(P)-binding domain"/>
    <property type="match status" value="1"/>
</dbReference>
<proteinExistence type="inferred from homology"/>
<feature type="compositionally biased region" description="Low complexity" evidence="3">
    <location>
        <begin position="290"/>
        <end position="300"/>
    </location>
</feature>
<dbReference type="InterPro" id="IPR002937">
    <property type="entry name" value="Amino_oxidase"/>
</dbReference>
<keyword evidence="2" id="KW-0560">Oxidoreductase</keyword>
<feature type="domain" description="Amine oxidase" evidence="4">
    <location>
        <begin position="115"/>
        <end position="412"/>
    </location>
</feature>
<feature type="compositionally biased region" description="Basic residues" evidence="3">
    <location>
        <begin position="301"/>
        <end position="315"/>
    </location>
</feature>
<name>A0ABR1GG91_AURAN</name>
<comment type="caution">
    <text evidence="5">The sequence shown here is derived from an EMBL/GenBank/DDBJ whole genome shotgun (WGS) entry which is preliminary data.</text>
</comment>
<dbReference type="InterPro" id="IPR050281">
    <property type="entry name" value="Flavin_monoamine_oxidase"/>
</dbReference>
<protein>
    <submittedName>
        <fullName evidence="5">(Mono)amine oxidase</fullName>
    </submittedName>
</protein>
<organism evidence="5 6">
    <name type="scientific">Aureococcus anophagefferens</name>
    <name type="common">Harmful bloom alga</name>
    <dbReference type="NCBI Taxonomy" id="44056"/>
    <lineage>
        <taxon>Eukaryota</taxon>
        <taxon>Sar</taxon>
        <taxon>Stramenopiles</taxon>
        <taxon>Ochrophyta</taxon>
        <taxon>Pelagophyceae</taxon>
        <taxon>Pelagomonadales</taxon>
        <taxon>Pelagomonadaceae</taxon>
        <taxon>Aureococcus</taxon>
    </lineage>
</organism>
<dbReference type="SUPFAM" id="SSF54373">
    <property type="entry name" value="FAD-linked reductases, C-terminal domain"/>
    <property type="match status" value="1"/>
</dbReference>
<dbReference type="Proteomes" id="UP001363151">
    <property type="component" value="Unassembled WGS sequence"/>
</dbReference>
<comment type="similarity">
    <text evidence="1">Belongs to the flavin monoamine oxidase family.</text>
</comment>
<feature type="region of interest" description="Disordered" evidence="3">
    <location>
        <begin position="274"/>
        <end position="350"/>
    </location>
</feature>